<feature type="compositionally biased region" description="Polar residues" evidence="1">
    <location>
        <begin position="71"/>
        <end position="81"/>
    </location>
</feature>
<gene>
    <name evidence="2" type="ORF">ABGN05_14390</name>
</gene>
<dbReference type="RefSeq" id="WP_367954734.1">
    <property type="nucleotide sequence ID" value="NZ_JBDPGJ010000003.1"/>
</dbReference>
<evidence type="ECO:0000313" key="3">
    <source>
        <dbReference type="Proteomes" id="UP001556692"/>
    </source>
</evidence>
<evidence type="ECO:0000313" key="2">
    <source>
        <dbReference type="EMBL" id="MEX0406852.1"/>
    </source>
</evidence>
<feature type="compositionally biased region" description="Basic and acidic residues" evidence="1">
    <location>
        <begin position="29"/>
        <end position="44"/>
    </location>
</feature>
<name>A0ABV3SJB0_9HYPH</name>
<proteinExistence type="predicted"/>
<comment type="caution">
    <text evidence="2">The sequence shown here is derived from an EMBL/GenBank/DDBJ whole genome shotgun (WGS) entry which is preliminary data.</text>
</comment>
<dbReference type="Proteomes" id="UP001556692">
    <property type="component" value="Unassembled WGS sequence"/>
</dbReference>
<dbReference type="Pfam" id="PF11994">
    <property type="entry name" value="DUF3489"/>
    <property type="match status" value="1"/>
</dbReference>
<evidence type="ECO:0000256" key="1">
    <source>
        <dbReference type="SAM" id="MobiDB-lite"/>
    </source>
</evidence>
<reference evidence="2 3" key="1">
    <citation type="submission" date="2024-05" db="EMBL/GenBank/DDBJ databases">
        <authorList>
            <person name="Jiang F."/>
        </authorList>
    </citation>
    <scope>NUCLEOTIDE SEQUENCE [LARGE SCALE GENOMIC DNA]</scope>
    <source>
        <strain evidence="2 3">LZ166</strain>
    </source>
</reference>
<sequence>MTASNTISTSVEGSRHAVDTATQAASADEQFRADEADQRPDERGAAILAENEVLEHTKKEGSGVKPARMQSARTAAQRSAKVSKTEAALKFLRRKNGAALSYLREATGWQAHSVRGFLSGTVKRKLGLNLSSEVSKLGVRRYRISTVAVD</sequence>
<accession>A0ABV3SJB0</accession>
<feature type="compositionally biased region" description="Polar residues" evidence="1">
    <location>
        <begin position="1"/>
        <end position="12"/>
    </location>
</feature>
<keyword evidence="3" id="KW-1185">Reference proteome</keyword>
<feature type="region of interest" description="Disordered" evidence="1">
    <location>
        <begin position="1"/>
        <end position="81"/>
    </location>
</feature>
<organism evidence="2 3">
    <name type="scientific">Aquibium pacificus</name>
    <dbReference type="NCBI Taxonomy" id="3153579"/>
    <lineage>
        <taxon>Bacteria</taxon>
        <taxon>Pseudomonadati</taxon>
        <taxon>Pseudomonadota</taxon>
        <taxon>Alphaproteobacteria</taxon>
        <taxon>Hyphomicrobiales</taxon>
        <taxon>Phyllobacteriaceae</taxon>
        <taxon>Aquibium</taxon>
    </lineage>
</organism>
<dbReference type="InterPro" id="IPR021880">
    <property type="entry name" value="DUF3489"/>
</dbReference>
<feature type="compositionally biased region" description="Basic and acidic residues" evidence="1">
    <location>
        <begin position="53"/>
        <end position="62"/>
    </location>
</feature>
<dbReference type="EMBL" id="JBDPGJ010000003">
    <property type="protein sequence ID" value="MEX0406852.1"/>
    <property type="molecule type" value="Genomic_DNA"/>
</dbReference>
<protein>
    <submittedName>
        <fullName evidence="2">DUF3489 domain-containing protein</fullName>
    </submittedName>
</protein>